<accession>A0A834R6H9</accession>
<feature type="domain" description="PAZ" evidence="1">
    <location>
        <begin position="173"/>
        <end position="233"/>
    </location>
</feature>
<reference evidence="2" key="2">
    <citation type="submission" date="2020-01" db="EMBL/GenBank/DDBJ databases">
        <authorList>
            <person name="Korhonen P.K.K."/>
            <person name="Guangxu M.G."/>
            <person name="Wang T.W."/>
            <person name="Stroehlein A.J.S."/>
            <person name="Young N.D."/>
            <person name="Ang C.-S.A."/>
            <person name="Fernando D.W.F."/>
            <person name="Lu H.L."/>
            <person name="Taylor S.T."/>
            <person name="Ehtesham M.E.M."/>
            <person name="Najaraj S.H.N."/>
            <person name="Harsha G.H.G."/>
            <person name="Madugundu A.M."/>
            <person name="Renuse S.R."/>
            <person name="Holt D.H."/>
            <person name="Pandey A.P."/>
            <person name="Papenfuss A.P."/>
            <person name="Gasser R.B.G."/>
            <person name="Fischer K.F."/>
        </authorList>
    </citation>
    <scope>NUCLEOTIDE SEQUENCE</scope>
    <source>
        <strain evidence="2">SSS_KF_BRIS2020</strain>
    </source>
</reference>
<name>A0A834R6H9_SARSC</name>
<organism evidence="2">
    <name type="scientific">Sarcoptes scabiei</name>
    <name type="common">Itch mite</name>
    <name type="synonym">Acarus scabiei</name>
    <dbReference type="NCBI Taxonomy" id="52283"/>
    <lineage>
        <taxon>Eukaryota</taxon>
        <taxon>Metazoa</taxon>
        <taxon>Ecdysozoa</taxon>
        <taxon>Arthropoda</taxon>
        <taxon>Chelicerata</taxon>
        <taxon>Arachnida</taxon>
        <taxon>Acari</taxon>
        <taxon>Acariformes</taxon>
        <taxon>Sarcoptiformes</taxon>
        <taxon>Astigmata</taxon>
        <taxon>Psoroptidia</taxon>
        <taxon>Sarcoptoidea</taxon>
        <taxon>Sarcoptidae</taxon>
        <taxon>Sarcoptinae</taxon>
        <taxon>Sarcoptes</taxon>
    </lineage>
</organism>
<dbReference type="EMBL" id="WVUK01000063">
    <property type="protein sequence ID" value="KAF7489982.1"/>
    <property type="molecule type" value="Genomic_DNA"/>
</dbReference>
<evidence type="ECO:0000313" key="2">
    <source>
        <dbReference type="EMBL" id="KAF7489982.1"/>
    </source>
</evidence>
<evidence type="ECO:0000313" key="3">
    <source>
        <dbReference type="EnsemblMetazoa" id="KAF7489982.1"/>
    </source>
</evidence>
<evidence type="ECO:0000259" key="1">
    <source>
        <dbReference type="Pfam" id="PF02170"/>
    </source>
</evidence>
<evidence type="ECO:0000313" key="4">
    <source>
        <dbReference type="Proteomes" id="UP000070412"/>
    </source>
</evidence>
<gene>
    <name evidence="2" type="ORF">SSS_2097</name>
</gene>
<dbReference type="EnsemblMetazoa" id="SSS_2097s_mrna">
    <property type="protein sequence ID" value="KAF7489982.1"/>
    <property type="gene ID" value="SSS_2097"/>
</dbReference>
<dbReference type="InterPro" id="IPR036085">
    <property type="entry name" value="PAZ_dom_sf"/>
</dbReference>
<reference evidence="4" key="1">
    <citation type="journal article" date="2020" name="PLoS Negl. Trop. Dis.">
        <title>High-quality nuclear genome for Sarcoptes scabiei-A critical resource for a neglected parasite.</title>
        <authorList>
            <person name="Korhonen P.K."/>
            <person name="Gasser R.B."/>
            <person name="Ma G."/>
            <person name="Wang T."/>
            <person name="Stroehlein A.J."/>
            <person name="Young N.D."/>
            <person name="Ang C.S."/>
            <person name="Fernando D.D."/>
            <person name="Lu H.C."/>
            <person name="Taylor S."/>
            <person name="Reynolds S.L."/>
            <person name="Mofiz E."/>
            <person name="Najaraj S.H."/>
            <person name="Gowda H."/>
            <person name="Madugundu A."/>
            <person name="Renuse S."/>
            <person name="Holt D."/>
            <person name="Pandey A."/>
            <person name="Papenfuss A.T."/>
            <person name="Fischer K."/>
        </authorList>
    </citation>
    <scope>NUCLEOTIDE SEQUENCE [LARGE SCALE GENOMIC DNA]</scope>
</reference>
<dbReference type="GO" id="GO:0003723">
    <property type="term" value="F:RNA binding"/>
    <property type="evidence" value="ECO:0007669"/>
    <property type="project" value="InterPro"/>
</dbReference>
<dbReference type="Pfam" id="PF02170">
    <property type="entry name" value="PAZ"/>
    <property type="match status" value="1"/>
</dbReference>
<sequence length="266" mass="31166">MGNYEKSATFYLHVIEFYGNFDASMMNSDQQSQFQPKFLFATNDRSSLMNRTKQSVSYLIESFLSMDLDQSQIKSIDQFHSHVLSYIVFPLNDFEPIDFDPNKAIKIVPLSKRLHQYEIDFILINNLIKWLEDIKKPFLSNESNSGINRLQIKDLQPYDMDLSQEFTIVSGAHHRTSRLYYILNISDHRPSDMMIEPSESQPNGVTYNQYYLNKYGITIQDQQTNLIGCKKINSCRFNYQLYAQKLIALRKKPRISFQSSFCVSIH</sequence>
<reference evidence="3" key="3">
    <citation type="submission" date="2022-06" db="UniProtKB">
        <authorList>
            <consortium name="EnsemblMetazoa"/>
        </authorList>
    </citation>
    <scope>IDENTIFICATION</scope>
</reference>
<dbReference type="Gene3D" id="2.170.260.10">
    <property type="entry name" value="paz domain"/>
    <property type="match status" value="1"/>
</dbReference>
<dbReference type="Proteomes" id="UP000070412">
    <property type="component" value="Unassembled WGS sequence"/>
</dbReference>
<dbReference type="InterPro" id="IPR003100">
    <property type="entry name" value="PAZ_dom"/>
</dbReference>
<keyword evidence="4" id="KW-1185">Reference proteome</keyword>
<protein>
    <recommendedName>
        <fullName evidence="1">PAZ domain-containing protein</fullName>
    </recommendedName>
</protein>
<dbReference type="SUPFAM" id="SSF101690">
    <property type="entry name" value="PAZ domain"/>
    <property type="match status" value="1"/>
</dbReference>
<proteinExistence type="predicted"/>
<dbReference type="AlphaFoldDB" id="A0A834R6H9"/>